<feature type="domain" description="EF-hand" evidence="3">
    <location>
        <begin position="14"/>
        <end position="49"/>
    </location>
</feature>
<evidence type="ECO:0000256" key="2">
    <source>
        <dbReference type="ARBA" id="ARBA00022837"/>
    </source>
</evidence>
<feature type="domain" description="EF-hand" evidence="3">
    <location>
        <begin position="50"/>
        <end position="85"/>
    </location>
</feature>
<dbReference type="SUPFAM" id="SSF47473">
    <property type="entry name" value="EF-hand"/>
    <property type="match status" value="1"/>
</dbReference>
<keyword evidence="2" id="KW-0106">Calcium</keyword>
<feature type="domain" description="EF-hand" evidence="3">
    <location>
        <begin position="95"/>
        <end position="130"/>
    </location>
</feature>
<dbReference type="InterPro" id="IPR011992">
    <property type="entry name" value="EF-hand-dom_pair"/>
</dbReference>
<dbReference type="GO" id="GO:0043226">
    <property type="term" value="C:organelle"/>
    <property type="evidence" value="ECO:0007669"/>
    <property type="project" value="UniProtKB-ARBA"/>
</dbReference>
<dbReference type="SMART" id="SM00054">
    <property type="entry name" value="EFh"/>
    <property type="match status" value="3"/>
</dbReference>
<dbReference type="Pfam" id="PF00036">
    <property type="entry name" value="EF-hand_1"/>
    <property type="match status" value="1"/>
</dbReference>
<dbReference type="EMBL" id="JAJJMB010009125">
    <property type="protein sequence ID" value="KAI3916299.1"/>
    <property type="molecule type" value="Genomic_DNA"/>
</dbReference>
<keyword evidence="5" id="KW-1185">Reference proteome</keyword>
<dbReference type="PROSITE" id="PS00018">
    <property type="entry name" value="EF_HAND_1"/>
    <property type="match status" value="3"/>
</dbReference>
<dbReference type="InterPro" id="IPR018247">
    <property type="entry name" value="EF_Hand_1_Ca_BS"/>
</dbReference>
<evidence type="ECO:0000256" key="1">
    <source>
        <dbReference type="ARBA" id="ARBA00022737"/>
    </source>
</evidence>
<dbReference type="CDD" id="cd00051">
    <property type="entry name" value="EFh"/>
    <property type="match status" value="2"/>
</dbReference>
<reference evidence="4" key="1">
    <citation type="submission" date="2022-04" db="EMBL/GenBank/DDBJ databases">
        <title>A functionally conserved STORR gene fusion in Papaver species that diverged 16.8 million years ago.</title>
        <authorList>
            <person name="Catania T."/>
        </authorList>
    </citation>
    <scope>NUCLEOTIDE SEQUENCE</scope>
    <source>
        <strain evidence="4">S-188037</strain>
    </source>
</reference>
<evidence type="ECO:0000313" key="4">
    <source>
        <dbReference type="EMBL" id="KAI3916299.1"/>
    </source>
</evidence>
<dbReference type="PROSITE" id="PS50222">
    <property type="entry name" value="EF_HAND_2"/>
    <property type="match status" value="3"/>
</dbReference>
<dbReference type="GO" id="GO:0005509">
    <property type="term" value="F:calcium ion binding"/>
    <property type="evidence" value="ECO:0007669"/>
    <property type="project" value="InterPro"/>
</dbReference>
<comment type="caution">
    <text evidence="4">The sequence shown here is derived from an EMBL/GenBank/DDBJ whole genome shotgun (WGS) entry which is preliminary data.</text>
</comment>
<organism evidence="4 5">
    <name type="scientific">Papaver atlanticum</name>
    <dbReference type="NCBI Taxonomy" id="357466"/>
    <lineage>
        <taxon>Eukaryota</taxon>
        <taxon>Viridiplantae</taxon>
        <taxon>Streptophyta</taxon>
        <taxon>Embryophyta</taxon>
        <taxon>Tracheophyta</taxon>
        <taxon>Spermatophyta</taxon>
        <taxon>Magnoliopsida</taxon>
        <taxon>Ranunculales</taxon>
        <taxon>Papaveraceae</taxon>
        <taxon>Papaveroideae</taxon>
        <taxon>Papaver</taxon>
    </lineage>
</organism>
<dbReference type="Proteomes" id="UP001202328">
    <property type="component" value="Unassembled WGS sequence"/>
</dbReference>
<accession>A0AAD4SQE0</accession>
<dbReference type="PANTHER" id="PTHR23050">
    <property type="entry name" value="CALCIUM BINDING PROTEIN"/>
    <property type="match status" value="1"/>
</dbReference>
<proteinExistence type="predicted"/>
<dbReference type="Pfam" id="PF13499">
    <property type="entry name" value="EF-hand_7"/>
    <property type="match status" value="1"/>
</dbReference>
<protein>
    <recommendedName>
        <fullName evidence="3">EF-hand domain-containing protein</fullName>
    </recommendedName>
</protein>
<dbReference type="FunFam" id="1.10.238.10:FF:000178">
    <property type="entry name" value="Calmodulin-2 A"/>
    <property type="match status" value="1"/>
</dbReference>
<evidence type="ECO:0000313" key="5">
    <source>
        <dbReference type="Proteomes" id="UP001202328"/>
    </source>
</evidence>
<dbReference type="Gene3D" id="1.10.238.10">
    <property type="entry name" value="EF-hand"/>
    <property type="match status" value="2"/>
</dbReference>
<evidence type="ECO:0000259" key="3">
    <source>
        <dbReference type="PROSITE" id="PS50222"/>
    </source>
</evidence>
<gene>
    <name evidence="4" type="ORF">MKW98_004740</name>
</gene>
<dbReference type="InterPro" id="IPR050145">
    <property type="entry name" value="Centrin_CML-like"/>
</dbReference>
<name>A0AAD4SQE0_9MAGN</name>
<sequence>MCPSNVNSRQSETVSESDFRPAFDVLDADRDGKISVDDLKSFYSGIQRTASDEEISSMISIADSNKNGFIEIDEFEKVVMGGNGKNSRNPSPITSSASLMNEVFKIMDKDGDGKLGFEDLKDYMKCAGLFTSDDDIKAMIKLGGGDENEGVSFEGLLDILAV</sequence>
<dbReference type="InterPro" id="IPR002048">
    <property type="entry name" value="EF_hand_dom"/>
</dbReference>
<dbReference type="AlphaFoldDB" id="A0AAD4SQE0"/>
<keyword evidence="1" id="KW-0677">Repeat</keyword>